<feature type="binding site" evidence="7">
    <location>
        <begin position="446"/>
        <end position="450"/>
    </location>
    <ligand>
        <name>substrate</name>
    </ligand>
</feature>
<accession>A0A420XR73</accession>
<dbReference type="InParanoid" id="A0A420XR73"/>
<dbReference type="FunFam" id="3.20.20.70:FF:000118">
    <property type="entry name" value="Alpha-galactosidase"/>
    <property type="match status" value="1"/>
</dbReference>
<evidence type="ECO:0000256" key="7">
    <source>
        <dbReference type="PIRSR" id="PIRSR005536-2"/>
    </source>
</evidence>
<organism evidence="10 11">
    <name type="scientific">Motilibacter peucedani</name>
    <dbReference type="NCBI Taxonomy" id="598650"/>
    <lineage>
        <taxon>Bacteria</taxon>
        <taxon>Bacillati</taxon>
        <taxon>Actinomycetota</taxon>
        <taxon>Actinomycetes</taxon>
        <taxon>Motilibacterales</taxon>
        <taxon>Motilibacteraceae</taxon>
        <taxon>Motilibacter</taxon>
    </lineage>
</organism>
<dbReference type="PANTHER" id="PTHR43053">
    <property type="entry name" value="GLYCOSIDASE FAMILY 31"/>
    <property type="match status" value="1"/>
</dbReference>
<keyword evidence="4 5" id="KW-0326">Glycosidase</keyword>
<evidence type="ECO:0000313" key="10">
    <source>
        <dbReference type="EMBL" id="RKS77403.1"/>
    </source>
</evidence>
<dbReference type="Pfam" id="PF02065">
    <property type="entry name" value="Melibiase"/>
    <property type="match status" value="1"/>
</dbReference>
<feature type="active site" description="Proton donor" evidence="6">
    <location>
        <position position="513"/>
    </location>
</feature>
<gene>
    <name evidence="10" type="ORF">CLV35_1089</name>
</gene>
<sequence length="711" mass="77810">MSSTIHLRASGTSLVIDASGPHSPGVVHWGADLGDLGEEELGSLLAAGAQPVVNGNQDTAVPLALLPEHTTGWRGRPGLLGSRPDGSDWAPVFTFESAQVEGQRVRLRSVSERSGLGLVSELELEPSGVLRARHVLENRAATAYAVESLVVALPVPVRAGELMDFTGRWIREKSPQRHAFPVGTWLREARQGRPGHDNVTVLMAVTPDLGFRRGEAWGVHLGWSGNSTVWAERTPLGLGVLAAGELLQPGELVLGQGETYATPWVYAVHSGAGLDGVSEAYHDYLRARPQHPSPTGRPRPVTLNVWEAVYFDHDLDRLTALADVAAELGVERFVLDDGWFRHRRDDTAGLGDWYVDETVWPQGLAPLADALQERGMEFGLWFEPEMVNPDSDLARAHPDWLLGASSGLPADTRNQQVLDLGQPAVWDYLLERIDAILSDVPIGYVKWDHNRMLVGASTIGGRAGVHRQTEAVYALFDELRRRHPGVEFESCASGGARVDLGILERTDRVWTSDCNDALERQSIQRWTAQLLPLELIGAHVGPTRSHTTDRTHDLSFRAATALFGHFGIEWDVTRASADERAELGRWIELYKRLRPLLHTGTVVRADSPDPALWLHGVVAKDRRTAVYAEVRMATSPLEWPGPQQLPGLDPDARYRVVVSTPEPRPRSTTNHLLAVEQEGGVVLTGRALATAGLQLPLTQPEHAVILEATAL</sequence>
<feature type="domain" description="Glycosyl hydrolase family 36 C-terminal" evidence="8">
    <location>
        <begin position="617"/>
        <end position="699"/>
    </location>
</feature>
<dbReference type="PRINTS" id="PR00743">
    <property type="entry name" value="GLHYDRLASE36"/>
</dbReference>
<keyword evidence="11" id="KW-1185">Reference proteome</keyword>
<evidence type="ECO:0000256" key="2">
    <source>
        <dbReference type="ARBA" id="ARBA00012755"/>
    </source>
</evidence>
<feature type="binding site" evidence="7">
    <location>
        <begin position="336"/>
        <end position="337"/>
    </location>
    <ligand>
        <name>substrate</name>
    </ligand>
</feature>
<dbReference type="InterPro" id="IPR002252">
    <property type="entry name" value="Glyco_hydro_36"/>
</dbReference>
<dbReference type="InterPro" id="IPR031704">
    <property type="entry name" value="Glyco_hydro_36_N"/>
</dbReference>
<evidence type="ECO:0000256" key="1">
    <source>
        <dbReference type="ARBA" id="ARBA00001255"/>
    </source>
</evidence>
<reference evidence="10 11" key="1">
    <citation type="submission" date="2018-10" db="EMBL/GenBank/DDBJ databases">
        <title>Genomic Encyclopedia of Archaeal and Bacterial Type Strains, Phase II (KMG-II): from individual species to whole genera.</title>
        <authorList>
            <person name="Goeker M."/>
        </authorList>
    </citation>
    <scope>NUCLEOTIDE SEQUENCE [LARGE SCALE GENOMIC DNA]</scope>
    <source>
        <strain evidence="10 11">RP-AC37</strain>
    </source>
</reference>
<comment type="caution">
    <text evidence="10">The sequence shown here is derived from an EMBL/GenBank/DDBJ whole genome shotgun (WGS) entry which is preliminary data.</text>
</comment>
<dbReference type="EMBL" id="RBWV01000010">
    <property type="protein sequence ID" value="RKS77403.1"/>
    <property type="molecule type" value="Genomic_DNA"/>
</dbReference>
<dbReference type="InterPro" id="IPR038417">
    <property type="entry name" value="Alpga-gal_N_sf"/>
</dbReference>
<evidence type="ECO:0000256" key="5">
    <source>
        <dbReference type="PIRNR" id="PIRNR005536"/>
    </source>
</evidence>
<dbReference type="RefSeq" id="WP_121192450.1">
    <property type="nucleotide sequence ID" value="NZ_RBWV01000010.1"/>
</dbReference>
<dbReference type="InterPro" id="IPR017853">
    <property type="entry name" value="GH"/>
</dbReference>
<proteinExistence type="inferred from homology"/>
<dbReference type="Gene3D" id="2.70.98.60">
    <property type="entry name" value="alpha-galactosidase from lactobacil brevis"/>
    <property type="match status" value="1"/>
</dbReference>
<evidence type="ECO:0000256" key="3">
    <source>
        <dbReference type="ARBA" id="ARBA00022801"/>
    </source>
</evidence>
<keyword evidence="3 5" id="KW-0378">Hydrolase</keyword>
<name>A0A420XR73_9ACTN</name>
<evidence type="ECO:0000256" key="4">
    <source>
        <dbReference type="ARBA" id="ARBA00023295"/>
    </source>
</evidence>
<dbReference type="SUPFAM" id="SSF51445">
    <property type="entry name" value="(Trans)glycosidases"/>
    <property type="match status" value="1"/>
</dbReference>
<dbReference type="PROSITE" id="PS00512">
    <property type="entry name" value="ALPHA_GALACTOSIDASE"/>
    <property type="match status" value="1"/>
</dbReference>
<dbReference type="CDD" id="cd14791">
    <property type="entry name" value="GH36"/>
    <property type="match status" value="1"/>
</dbReference>
<feature type="binding site" evidence="7">
    <location>
        <position position="491"/>
    </location>
    <ligand>
        <name>substrate</name>
    </ligand>
</feature>
<dbReference type="GO" id="GO:0016052">
    <property type="term" value="P:carbohydrate catabolic process"/>
    <property type="evidence" value="ECO:0007669"/>
    <property type="project" value="InterPro"/>
</dbReference>
<feature type="binding site" evidence="7">
    <location>
        <position position="169"/>
    </location>
    <ligand>
        <name>substrate</name>
    </ligand>
</feature>
<dbReference type="OrthoDB" id="9758822at2"/>
<dbReference type="EC" id="3.2.1.22" evidence="2 5"/>
<dbReference type="InterPro" id="IPR031705">
    <property type="entry name" value="Glyco_hydro_36_C"/>
</dbReference>
<dbReference type="AlphaFoldDB" id="A0A420XR73"/>
<feature type="active site" description="Nucleophile" evidence="6">
    <location>
        <position position="448"/>
    </location>
</feature>
<dbReference type="Gene3D" id="2.60.40.1180">
    <property type="entry name" value="Golgi alpha-mannosidase II"/>
    <property type="match status" value="1"/>
</dbReference>
<evidence type="ECO:0000259" key="9">
    <source>
        <dbReference type="Pfam" id="PF16875"/>
    </source>
</evidence>
<evidence type="ECO:0000313" key="11">
    <source>
        <dbReference type="Proteomes" id="UP000281955"/>
    </source>
</evidence>
<dbReference type="Pfam" id="PF16875">
    <property type="entry name" value="Glyco_hydro_36N"/>
    <property type="match status" value="1"/>
</dbReference>
<dbReference type="InterPro" id="IPR013785">
    <property type="entry name" value="Aldolase_TIM"/>
</dbReference>
<dbReference type="InterPro" id="IPR050985">
    <property type="entry name" value="Alpha-glycosidase_related"/>
</dbReference>
<evidence type="ECO:0000259" key="8">
    <source>
        <dbReference type="Pfam" id="PF16874"/>
    </source>
</evidence>
<dbReference type="GO" id="GO:0004557">
    <property type="term" value="F:alpha-galactosidase activity"/>
    <property type="evidence" value="ECO:0007669"/>
    <property type="project" value="UniProtKB-UniRule"/>
</dbReference>
<dbReference type="Gene3D" id="3.20.20.70">
    <property type="entry name" value="Aldolase class I"/>
    <property type="match status" value="1"/>
</dbReference>
<comment type="catalytic activity">
    <reaction evidence="1 5">
        <text>Hydrolysis of terminal, non-reducing alpha-D-galactose residues in alpha-D-galactosides, including galactose oligosaccharides, galactomannans and galactolipids.</text>
        <dbReference type="EC" id="3.2.1.22"/>
    </reaction>
</comment>
<dbReference type="Pfam" id="PF16874">
    <property type="entry name" value="Glyco_hydro_36C"/>
    <property type="match status" value="1"/>
</dbReference>
<feature type="binding site" evidence="7">
    <location>
        <position position="413"/>
    </location>
    <ligand>
        <name>substrate</name>
    </ligand>
</feature>
<dbReference type="PANTHER" id="PTHR43053:SF3">
    <property type="entry name" value="ALPHA-GALACTOSIDASE C-RELATED"/>
    <property type="match status" value="1"/>
</dbReference>
<evidence type="ECO:0000256" key="6">
    <source>
        <dbReference type="PIRSR" id="PIRSR005536-1"/>
    </source>
</evidence>
<dbReference type="InterPro" id="IPR013780">
    <property type="entry name" value="Glyco_hydro_b"/>
</dbReference>
<dbReference type="PIRSF" id="PIRSF005536">
    <property type="entry name" value="Agal"/>
    <property type="match status" value="1"/>
</dbReference>
<feature type="binding site" evidence="7">
    <location>
        <position position="513"/>
    </location>
    <ligand>
        <name>substrate</name>
    </ligand>
</feature>
<protein>
    <recommendedName>
        <fullName evidence="2 5">Alpha-galactosidase</fullName>
        <ecNumber evidence="2 5">3.2.1.22</ecNumber>
    </recommendedName>
</protein>
<feature type="domain" description="Glycosyl hydrolase family 36 N-terminal" evidence="9">
    <location>
        <begin position="23"/>
        <end position="253"/>
    </location>
</feature>
<comment type="similarity">
    <text evidence="5">Belongs to the glycosyl hydrolase.</text>
</comment>
<dbReference type="Proteomes" id="UP000281955">
    <property type="component" value="Unassembled WGS sequence"/>
</dbReference>
<dbReference type="InterPro" id="IPR000111">
    <property type="entry name" value="Glyco_hydro_27/36_CS"/>
</dbReference>